<protein>
    <submittedName>
        <fullName evidence="5">AsnC family transcriptional regulator</fullName>
    </submittedName>
</protein>
<evidence type="ECO:0000256" key="3">
    <source>
        <dbReference type="ARBA" id="ARBA00023163"/>
    </source>
</evidence>
<evidence type="ECO:0000259" key="4">
    <source>
        <dbReference type="PROSITE" id="PS50956"/>
    </source>
</evidence>
<comment type="caution">
    <text evidence="5">The sequence shown here is derived from an EMBL/GenBank/DDBJ whole genome shotgun (WGS) entry which is preliminary data.</text>
</comment>
<dbReference type="SUPFAM" id="SSF46785">
    <property type="entry name" value="Winged helix' DNA-binding domain"/>
    <property type="match status" value="1"/>
</dbReference>
<evidence type="ECO:0000256" key="1">
    <source>
        <dbReference type="ARBA" id="ARBA00023015"/>
    </source>
</evidence>
<gene>
    <name evidence="5" type="ORF">CWO92_12610</name>
</gene>
<dbReference type="InterPro" id="IPR000485">
    <property type="entry name" value="AsnC-type_HTH_dom"/>
</dbReference>
<dbReference type="GO" id="GO:0043200">
    <property type="term" value="P:response to amino acid"/>
    <property type="evidence" value="ECO:0007669"/>
    <property type="project" value="TreeGrafter"/>
</dbReference>
<dbReference type="InterPro" id="IPR011008">
    <property type="entry name" value="Dimeric_a/b-barrel"/>
</dbReference>
<dbReference type="Pfam" id="PF01037">
    <property type="entry name" value="AsnC_trans_reg"/>
    <property type="match status" value="1"/>
</dbReference>
<dbReference type="Proteomes" id="UP000233440">
    <property type="component" value="Unassembled WGS sequence"/>
</dbReference>
<dbReference type="PRINTS" id="PR00033">
    <property type="entry name" value="HTHASNC"/>
</dbReference>
<dbReference type="OrthoDB" id="529868at2"/>
<proteinExistence type="predicted"/>
<dbReference type="InterPro" id="IPR019888">
    <property type="entry name" value="Tscrpt_reg_AsnC-like"/>
</dbReference>
<dbReference type="PANTHER" id="PTHR30154">
    <property type="entry name" value="LEUCINE-RESPONSIVE REGULATORY PROTEIN"/>
    <property type="match status" value="1"/>
</dbReference>
<organism evidence="5 6">
    <name type="scientific">Heyndrickxia camelliae</name>
    <dbReference type="NCBI Taxonomy" id="1707093"/>
    <lineage>
        <taxon>Bacteria</taxon>
        <taxon>Bacillati</taxon>
        <taxon>Bacillota</taxon>
        <taxon>Bacilli</taxon>
        <taxon>Bacillales</taxon>
        <taxon>Bacillaceae</taxon>
        <taxon>Heyndrickxia</taxon>
    </lineage>
</organism>
<evidence type="ECO:0000313" key="5">
    <source>
        <dbReference type="EMBL" id="PKR84551.1"/>
    </source>
</evidence>
<dbReference type="AlphaFoldDB" id="A0A2N3LIU6"/>
<dbReference type="Gene3D" id="3.30.70.920">
    <property type="match status" value="1"/>
</dbReference>
<name>A0A2N3LIU6_9BACI</name>
<dbReference type="InterPro" id="IPR019887">
    <property type="entry name" value="Tscrpt_reg_AsnC/Lrp_C"/>
</dbReference>
<dbReference type="EMBL" id="PIQO01000009">
    <property type="protein sequence ID" value="PKR84551.1"/>
    <property type="molecule type" value="Genomic_DNA"/>
</dbReference>
<dbReference type="Gene3D" id="1.10.10.10">
    <property type="entry name" value="Winged helix-like DNA-binding domain superfamily/Winged helix DNA-binding domain"/>
    <property type="match status" value="1"/>
</dbReference>
<keyword evidence="6" id="KW-1185">Reference proteome</keyword>
<keyword evidence="2" id="KW-0238">DNA-binding</keyword>
<dbReference type="GO" id="GO:0043565">
    <property type="term" value="F:sequence-specific DNA binding"/>
    <property type="evidence" value="ECO:0007669"/>
    <property type="project" value="InterPro"/>
</dbReference>
<dbReference type="SMART" id="SM00344">
    <property type="entry name" value="HTH_ASNC"/>
    <property type="match status" value="1"/>
</dbReference>
<dbReference type="SUPFAM" id="SSF54909">
    <property type="entry name" value="Dimeric alpha+beta barrel"/>
    <property type="match status" value="1"/>
</dbReference>
<dbReference type="Pfam" id="PF13404">
    <property type="entry name" value="HTH_AsnC-type"/>
    <property type="match status" value="1"/>
</dbReference>
<keyword evidence="3" id="KW-0804">Transcription</keyword>
<evidence type="ECO:0000313" key="6">
    <source>
        <dbReference type="Proteomes" id="UP000233440"/>
    </source>
</evidence>
<sequence>MKYEIDELDRAMIKLLSGDGRMSFTELSSRLSVTEKTVRSRYKNLIENDILSVVGVVNPIALGLKAEAIIQMKIQNGMLQAAIEELKNIREIRFITMTSGEYPLLAQITVQNQEEITNILYRLDQIPCIKEYKSMVQLQVYKNTFEYI</sequence>
<dbReference type="InterPro" id="IPR036388">
    <property type="entry name" value="WH-like_DNA-bd_sf"/>
</dbReference>
<dbReference type="PANTHER" id="PTHR30154:SF34">
    <property type="entry name" value="TRANSCRIPTIONAL REGULATOR AZLB"/>
    <property type="match status" value="1"/>
</dbReference>
<evidence type="ECO:0000256" key="2">
    <source>
        <dbReference type="ARBA" id="ARBA00023125"/>
    </source>
</evidence>
<reference evidence="5 6" key="1">
    <citation type="submission" date="2017-11" db="EMBL/GenBank/DDBJ databases">
        <title>Bacillus camelliae sp. nov., isolated from pu'er tea.</title>
        <authorList>
            <person name="Niu L."/>
        </authorList>
    </citation>
    <scope>NUCLEOTIDE SEQUENCE [LARGE SCALE GENOMIC DNA]</scope>
    <source>
        <strain evidence="5 6">7578-1</strain>
    </source>
</reference>
<accession>A0A2N3LIU6</accession>
<dbReference type="InterPro" id="IPR036390">
    <property type="entry name" value="WH_DNA-bd_sf"/>
</dbReference>
<dbReference type="GO" id="GO:0005829">
    <property type="term" value="C:cytosol"/>
    <property type="evidence" value="ECO:0007669"/>
    <property type="project" value="TreeGrafter"/>
</dbReference>
<dbReference type="RefSeq" id="WP_101354576.1">
    <property type="nucleotide sequence ID" value="NZ_PIQO01000009.1"/>
</dbReference>
<keyword evidence="1" id="KW-0805">Transcription regulation</keyword>
<feature type="domain" description="HTH asnC-type" evidence="4">
    <location>
        <begin position="5"/>
        <end position="65"/>
    </location>
</feature>
<dbReference type="PROSITE" id="PS50956">
    <property type="entry name" value="HTH_ASNC_2"/>
    <property type="match status" value="1"/>
</dbReference>